<organism evidence="3 4">
    <name type="scientific">Streptomyces caelestis</name>
    <dbReference type="NCBI Taxonomy" id="36816"/>
    <lineage>
        <taxon>Bacteria</taxon>
        <taxon>Bacillati</taxon>
        <taxon>Actinomycetota</taxon>
        <taxon>Actinomycetes</taxon>
        <taxon>Kitasatosporales</taxon>
        <taxon>Streptomycetaceae</taxon>
        <taxon>Streptomyces</taxon>
    </lineage>
</organism>
<dbReference type="Pfam" id="PF00005">
    <property type="entry name" value="ABC_tran"/>
    <property type="match status" value="1"/>
</dbReference>
<dbReference type="GO" id="GO:0034040">
    <property type="term" value="F:ATPase-coupled lipid transmembrane transporter activity"/>
    <property type="evidence" value="ECO:0007669"/>
    <property type="project" value="TreeGrafter"/>
</dbReference>
<dbReference type="SUPFAM" id="SSF52540">
    <property type="entry name" value="P-loop containing nucleoside triphosphate hydrolases"/>
    <property type="match status" value="1"/>
</dbReference>
<dbReference type="InterPro" id="IPR039421">
    <property type="entry name" value="Type_1_exporter"/>
</dbReference>
<reference evidence="3 4" key="1">
    <citation type="submission" date="2020-08" db="EMBL/GenBank/DDBJ databases">
        <title>Sequencing the genomes of 1000 actinobacteria strains.</title>
        <authorList>
            <person name="Klenk H.-P."/>
        </authorList>
    </citation>
    <scope>NUCLEOTIDE SEQUENCE [LARGE SCALE GENOMIC DNA]</scope>
    <source>
        <strain evidence="3 4">DSM 40084</strain>
    </source>
</reference>
<evidence type="ECO:0000256" key="1">
    <source>
        <dbReference type="SAM" id="MobiDB-lite"/>
    </source>
</evidence>
<feature type="domain" description="ABC transporter" evidence="2">
    <location>
        <begin position="18"/>
        <end position="108"/>
    </location>
</feature>
<gene>
    <name evidence="3" type="ORF">HDA41_001058</name>
</gene>
<dbReference type="GO" id="GO:0016887">
    <property type="term" value="F:ATP hydrolysis activity"/>
    <property type="evidence" value="ECO:0007669"/>
    <property type="project" value="InterPro"/>
</dbReference>
<comment type="caution">
    <text evidence="3">The sequence shown here is derived from an EMBL/GenBank/DDBJ whole genome shotgun (WGS) entry which is preliminary data.</text>
</comment>
<dbReference type="Proteomes" id="UP000590647">
    <property type="component" value="Unassembled WGS sequence"/>
</dbReference>
<protein>
    <submittedName>
        <fullName evidence="3">ABC-type multidrug transport system fused ATPase/permease subunit</fullName>
    </submittedName>
</protein>
<feature type="region of interest" description="Disordered" evidence="1">
    <location>
        <begin position="102"/>
        <end position="136"/>
    </location>
</feature>
<dbReference type="AlphaFoldDB" id="A0A7W9LR94"/>
<dbReference type="PANTHER" id="PTHR24221:SF654">
    <property type="entry name" value="ATP-BINDING CASSETTE SUB-FAMILY B MEMBER 6"/>
    <property type="match status" value="1"/>
</dbReference>
<dbReference type="RefSeq" id="WP_184981119.1">
    <property type="nucleotide sequence ID" value="NZ_JACHNE010000001.1"/>
</dbReference>
<dbReference type="Gene3D" id="3.40.50.300">
    <property type="entry name" value="P-loop containing nucleotide triphosphate hydrolases"/>
    <property type="match status" value="1"/>
</dbReference>
<dbReference type="InterPro" id="IPR003439">
    <property type="entry name" value="ABC_transporter-like_ATP-bd"/>
</dbReference>
<dbReference type="PANTHER" id="PTHR24221">
    <property type="entry name" value="ATP-BINDING CASSETTE SUB-FAMILY B"/>
    <property type="match status" value="1"/>
</dbReference>
<dbReference type="InterPro" id="IPR027417">
    <property type="entry name" value="P-loop_NTPase"/>
</dbReference>
<dbReference type="EMBL" id="JACHNE010000001">
    <property type="protein sequence ID" value="MBB5793094.1"/>
    <property type="molecule type" value="Genomic_DNA"/>
</dbReference>
<feature type="compositionally biased region" description="Low complexity" evidence="1">
    <location>
        <begin position="102"/>
        <end position="111"/>
    </location>
</feature>
<evidence type="ECO:0000313" key="4">
    <source>
        <dbReference type="Proteomes" id="UP000590647"/>
    </source>
</evidence>
<evidence type="ECO:0000313" key="3">
    <source>
        <dbReference type="EMBL" id="MBB5793094.1"/>
    </source>
</evidence>
<keyword evidence="4" id="KW-1185">Reference proteome</keyword>
<sequence length="136" mass="14068">MRGLTFAYARSAEPVIGDLNFLLRPGEHLAVVGPSDAGKSTPAALIAGVLEPQAGQVHLDDLPVRALVGRGEGPARHRVLIPQEAYVFAGTPAENLTVALGSASGTTSMSSSRDRRTSLLLSGISVRSPSKGGRRG</sequence>
<name>A0A7W9LR94_9ACTN</name>
<accession>A0A7W9LR94</accession>
<evidence type="ECO:0000259" key="2">
    <source>
        <dbReference type="Pfam" id="PF00005"/>
    </source>
</evidence>
<proteinExistence type="predicted"/>
<dbReference type="GO" id="GO:0005524">
    <property type="term" value="F:ATP binding"/>
    <property type="evidence" value="ECO:0007669"/>
    <property type="project" value="InterPro"/>
</dbReference>